<organism evidence="15 16">
    <name type="scientific">Acetobacter orleanensis</name>
    <dbReference type="NCBI Taxonomy" id="104099"/>
    <lineage>
        <taxon>Bacteria</taxon>
        <taxon>Pseudomonadati</taxon>
        <taxon>Pseudomonadota</taxon>
        <taxon>Alphaproteobacteria</taxon>
        <taxon>Acetobacterales</taxon>
        <taxon>Acetobacteraceae</taxon>
        <taxon>Acetobacter</taxon>
    </lineage>
</organism>
<dbReference type="EMBL" id="BJMU01000006">
    <property type="protein sequence ID" value="GEB82958.1"/>
    <property type="molecule type" value="Genomic_DNA"/>
</dbReference>
<keyword evidence="6 12" id="KW-0698">rRNA processing</keyword>
<evidence type="ECO:0000256" key="12">
    <source>
        <dbReference type="PIRNR" id="PIRNR015601"/>
    </source>
</evidence>
<keyword evidence="8 12" id="KW-0808">Transferase</keyword>
<dbReference type="SUPFAM" id="SSF88697">
    <property type="entry name" value="PUA domain-like"/>
    <property type="match status" value="1"/>
</dbReference>
<dbReference type="Pfam" id="PF04452">
    <property type="entry name" value="Methyltrans_RNA"/>
    <property type="match status" value="1"/>
</dbReference>
<comment type="similarity">
    <text evidence="2 12">Belongs to the RNA methyltransferase RsmE family.</text>
</comment>
<dbReference type="Proteomes" id="UP000317617">
    <property type="component" value="Unassembled WGS sequence"/>
</dbReference>
<dbReference type="InterPro" id="IPR029028">
    <property type="entry name" value="Alpha/beta_knot_MTases"/>
</dbReference>
<dbReference type="Gene3D" id="3.40.1280.10">
    <property type="match status" value="1"/>
</dbReference>
<keyword evidence="9 12" id="KW-0949">S-adenosyl-L-methionine</keyword>
<reference evidence="15 16" key="1">
    <citation type="submission" date="2019-06" db="EMBL/GenBank/DDBJ databases">
        <title>Whole genome shotgun sequence of Acetobacter orleanensis NBRC 13752.</title>
        <authorList>
            <person name="Hosoyama A."/>
            <person name="Uohara A."/>
            <person name="Ohji S."/>
            <person name="Ichikawa N."/>
        </authorList>
    </citation>
    <scope>NUCLEOTIDE SEQUENCE [LARGE SCALE GENOMIC DNA]</scope>
    <source>
        <strain evidence="15 16">NBRC 13752</strain>
    </source>
</reference>
<feature type="domain" description="Ribosomal RNA small subunit methyltransferase E methyltransferase" evidence="13">
    <location>
        <begin position="90"/>
        <end position="247"/>
    </location>
</feature>
<evidence type="ECO:0000256" key="6">
    <source>
        <dbReference type="ARBA" id="ARBA00022552"/>
    </source>
</evidence>
<keyword evidence="16" id="KW-1185">Reference proteome</keyword>
<gene>
    <name evidence="15" type="ORF">AOR01nite_14350</name>
</gene>
<dbReference type="SUPFAM" id="SSF75217">
    <property type="entry name" value="alpha/beta knot"/>
    <property type="match status" value="1"/>
</dbReference>
<accession>A0A4Y3TMD6</accession>
<dbReference type="Gene3D" id="2.40.240.20">
    <property type="entry name" value="Hypothetical PUA domain-like, domain 1"/>
    <property type="match status" value="1"/>
</dbReference>
<evidence type="ECO:0000313" key="16">
    <source>
        <dbReference type="Proteomes" id="UP000317617"/>
    </source>
</evidence>
<evidence type="ECO:0000256" key="11">
    <source>
        <dbReference type="ARBA" id="ARBA00047944"/>
    </source>
</evidence>
<evidence type="ECO:0000256" key="4">
    <source>
        <dbReference type="ARBA" id="ARBA00013673"/>
    </source>
</evidence>
<dbReference type="NCBIfam" id="NF008696">
    <property type="entry name" value="PRK11713.3-5"/>
    <property type="match status" value="1"/>
</dbReference>
<name>A0A4Y3TMD6_9PROT</name>
<evidence type="ECO:0000256" key="8">
    <source>
        <dbReference type="ARBA" id="ARBA00022679"/>
    </source>
</evidence>
<dbReference type="EC" id="2.1.1.193" evidence="3 12"/>
<dbReference type="NCBIfam" id="TIGR00046">
    <property type="entry name" value="RsmE family RNA methyltransferase"/>
    <property type="match status" value="1"/>
</dbReference>
<evidence type="ECO:0000259" key="14">
    <source>
        <dbReference type="Pfam" id="PF20260"/>
    </source>
</evidence>
<protein>
    <recommendedName>
        <fullName evidence="4 12">Ribosomal RNA small subunit methyltransferase E</fullName>
        <ecNumber evidence="3 12">2.1.1.193</ecNumber>
    </recommendedName>
</protein>
<comment type="catalytic activity">
    <reaction evidence="11 12">
        <text>uridine(1498) in 16S rRNA + S-adenosyl-L-methionine = N(3)-methyluridine(1498) in 16S rRNA + S-adenosyl-L-homocysteine + H(+)</text>
        <dbReference type="Rhea" id="RHEA:42920"/>
        <dbReference type="Rhea" id="RHEA-COMP:10283"/>
        <dbReference type="Rhea" id="RHEA-COMP:10284"/>
        <dbReference type="ChEBI" id="CHEBI:15378"/>
        <dbReference type="ChEBI" id="CHEBI:57856"/>
        <dbReference type="ChEBI" id="CHEBI:59789"/>
        <dbReference type="ChEBI" id="CHEBI:65315"/>
        <dbReference type="ChEBI" id="CHEBI:74502"/>
        <dbReference type="EC" id="2.1.1.193"/>
    </reaction>
</comment>
<feature type="domain" description="Ribosomal RNA small subunit methyltransferase E PUA-like" evidence="14">
    <location>
        <begin position="35"/>
        <end position="74"/>
    </location>
</feature>
<dbReference type="Pfam" id="PF20260">
    <property type="entry name" value="PUA_4"/>
    <property type="match status" value="1"/>
</dbReference>
<evidence type="ECO:0000313" key="15">
    <source>
        <dbReference type="EMBL" id="GEB82958.1"/>
    </source>
</evidence>
<dbReference type="InterPro" id="IPR046887">
    <property type="entry name" value="RsmE_PUA-like"/>
</dbReference>
<evidence type="ECO:0000256" key="5">
    <source>
        <dbReference type="ARBA" id="ARBA00022490"/>
    </source>
</evidence>
<evidence type="ECO:0000256" key="3">
    <source>
        <dbReference type="ARBA" id="ARBA00012328"/>
    </source>
</evidence>
<sequence length="256" mass="27338">MLNVMSSPEHLPRLFIPLDATPGPAEAGTSCTLSPAQARYLGTVMRKKAGDPVRVFNASIGEWLASLGEIRKDRGSLTLTQQLRAPSVQPDLVLAFALLKRDATDMVLRMGTELGVTHFLPVITERTNTHRTNPERLEAIATEAAEQCERLDIPTIAEPCPLASLLGAWPEGARLFTAMERTEDRGVTLNVSLQQARAGDGLLIGPEGGFSDTECRALLARPAIAPISLGPLVLRADTAVAAGLALMGQSLRSAQD</sequence>
<evidence type="ECO:0000256" key="7">
    <source>
        <dbReference type="ARBA" id="ARBA00022603"/>
    </source>
</evidence>
<proteinExistence type="inferred from homology"/>
<dbReference type="InterPro" id="IPR029026">
    <property type="entry name" value="tRNA_m1G_MTases_N"/>
</dbReference>
<evidence type="ECO:0000256" key="10">
    <source>
        <dbReference type="ARBA" id="ARBA00025699"/>
    </source>
</evidence>
<keyword evidence="5 12" id="KW-0963">Cytoplasm</keyword>
<evidence type="ECO:0000259" key="13">
    <source>
        <dbReference type="Pfam" id="PF04452"/>
    </source>
</evidence>
<dbReference type="AlphaFoldDB" id="A0A4Y3TMD6"/>
<keyword evidence="7 12" id="KW-0489">Methyltransferase</keyword>
<dbReference type="NCBIfam" id="NF008694">
    <property type="entry name" value="PRK11713.3-2"/>
    <property type="match status" value="1"/>
</dbReference>
<evidence type="ECO:0000256" key="1">
    <source>
        <dbReference type="ARBA" id="ARBA00004496"/>
    </source>
</evidence>
<dbReference type="InterPro" id="IPR046886">
    <property type="entry name" value="RsmE_MTase_dom"/>
</dbReference>
<comment type="subcellular location">
    <subcellularLocation>
        <location evidence="1 12">Cytoplasm</location>
    </subcellularLocation>
</comment>
<dbReference type="GO" id="GO:0070475">
    <property type="term" value="P:rRNA base methylation"/>
    <property type="evidence" value="ECO:0007669"/>
    <property type="project" value="TreeGrafter"/>
</dbReference>
<dbReference type="InterPro" id="IPR006700">
    <property type="entry name" value="RsmE"/>
</dbReference>
<comment type="caution">
    <text evidence="15">The sequence shown here is derived from an EMBL/GenBank/DDBJ whole genome shotgun (WGS) entry which is preliminary data.</text>
</comment>
<evidence type="ECO:0000256" key="9">
    <source>
        <dbReference type="ARBA" id="ARBA00022691"/>
    </source>
</evidence>
<dbReference type="PANTHER" id="PTHR30027:SF3">
    <property type="entry name" value="16S RRNA (URACIL(1498)-N(3))-METHYLTRANSFERASE"/>
    <property type="match status" value="1"/>
</dbReference>
<dbReference type="GO" id="GO:0005737">
    <property type="term" value="C:cytoplasm"/>
    <property type="evidence" value="ECO:0007669"/>
    <property type="project" value="UniProtKB-SubCell"/>
</dbReference>
<dbReference type="PIRSF" id="PIRSF015601">
    <property type="entry name" value="MTase_slr0722"/>
    <property type="match status" value="1"/>
</dbReference>
<dbReference type="GO" id="GO:0070042">
    <property type="term" value="F:rRNA (uridine-N3-)-methyltransferase activity"/>
    <property type="evidence" value="ECO:0007669"/>
    <property type="project" value="TreeGrafter"/>
</dbReference>
<dbReference type="CDD" id="cd18084">
    <property type="entry name" value="RsmE-like"/>
    <property type="match status" value="1"/>
</dbReference>
<dbReference type="PANTHER" id="PTHR30027">
    <property type="entry name" value="RIBOSOMAL RNA SMALL SUBUNIT METHYLTRANSFERASE E"/>
    <property type="match status" value="1"/>
</dbReference>
<comment type="function">
    <text evidence="10 12">Specifically methylates the N3 position of the uracil ring of uridine 1498 (m3U1498) in 16S rRNA. Acts on the fully assembled 30S ribosomal subunit.</text>
</comment>
<evidence type="ECO:0000256" key="2">
    <source>
        <dbReference type="ARBA" id="ARBA00005528"/>
    </source>
</evidence>
<dbReference type="STRING" id="104099.AD949_05940"/>
<dbReference type="InterPro" id="IPR015947">
    <property type="entry name" value="PUA-like_sf"/>
</dbReference>